<dbReference type="CDD" id="cd00321">
    <property type="entry name" value="SO_family_Moco"/>
    <property type="match status" value="1"/>
</dbReference>
<dbReference type="Pfam" id="PF00174">
    <property type="entry name" value="Oxidored_molyb"/>
    <property type="match status" value="1"/>
</dbReference>
<sequence length="191" mass="21883">RPEFALGENKLLEIIEKNKEIDTENKSDNVGELQEPSYLSLYEGLHVTGHPIEVDINTYRLEVVGAVESPLSLTFDEIKKMDLERRYVVLECPGFFVDKGYWTGVRVRDILEMAEVKRGATEVAFTSIDNSYTKKLPLEEVMQEGFLIAYEFNDKEFSEVHGYPLRIVAEGKPGSVWVKWLGKIEVYIDSN</sequence>
<dbReference type="Gene3D" id="3.90.420.10">
    <property type="entry name" value="Oxidoreductase, molybdopterin-binding domain"/>
    <property type="match status" value="1"/>
</dbReference>
<dbReference type="GO" id="GO:0043546">
    <property type="term" value="F:molybdopterin cofactor binding"/>
    <property type="evidence" value="ECO:0007669"/>
    <property type="project" value="TreeGrafter"/>
</dbReference>
<proteinExistence type="predicted"/>
<evidence type="ECO:0000313" key="2">
    <source>
        <dbReference type="EMBL" id="GAI37052.1"/>
    </source>
</evidence>
<dbReference type="GO" id="GO:0006790">
    <property type="term" value="P:sulfur compound metabolic process"/>
    <property type="evidence" value="ECO:0007669"/>
    <property type="project" value="TreeGrafter"/>
</dbReference>
<gene>
    <name evidence="2" type="ORF">S06H3_42234</name>
</gene>
<comment type="caution">
    <text evidence="2">The sequence shown here is derived from an EMBL/GenBank/DDBJ whole genome shotgun (WGS) entry which is preliminary data.</text>
</comment>
<feature type="domain" description="Oxidoreductase molybdopterin-binding" evidence="1">
    <location>
        <begin position="51"/>
        <end position="187"/>
    </location>
</feature>
<name>X1MZ86_9ZZZZ</name>
<protein>
    <recommendedName>
        <fullName evidence="1">Oxidoreductase molybdopterin-binding domain-containing protein</fullName>
    </recommendedName>
</protein>
<dbReference type="AlphaFoldDB" id="X1MZ86"/>
<accession>X1MZ86</accession>
<dbReference type="PANTHER" id="PTHR19372">
    <property type="entry name" value="SULFITE REDUCTASE"/>
    <property type="match status" value="1"/>
</dbReference>
<dbReference type="PRINTS" id="PR00407">
    <property type="entry name" value="EUMOPTERIN"/>
</dbReference>
<dbReference type="InterPro" id="IPR000572">
    <property type="entry name" value="OxRdtase_Mopterin-bd_dom"/>
</dbReference>
<dbReference type="EMBL" id="BARV01026098">
    <property type="protein sequence ID" value="GAI37052.1"/>
    <property type="molecule type" value="Genomic_DNA"/>
</dbReference>
<organism evidence="2">
    <name type="scientific">marine sediment metagenome</name>
    <dbReference type="NCBI Taxonomy" id="412755"/>
    <lineage>
        <taxon>unclassified sequences</taxon>
        <taxon>metagenomes</taxon>
        <taxon>ecological metagenomes</taxon>
    </lineage>
</organism>
<dbReference type="InterPro" id="IPR008335">
    <property type="entry name" value="Mopterin_OxRdtase_euk"/>
</dbReference>
<dbReference type="GO" id="GO:0008482">
    <property type="term" value="F:sulfite oxidase activity"/>
    <property type="evidence" value="ECO:0007669"/>
    <property type="project" value="TreeGrafter"/>
</dbReference>
<dbReference type="PANTHER" id="PTHR19372:SF7">
    <property type="entry name" value="SULFITE OXIDASE, MITOCHONDRIAL"/>
    <property type="match status" value="1"/>
</dbReference>
<evidence type="ECO:0000259" key="1">
    <source>
        <dbReference type="Pfam" id="PF00174"/>
    </source>
</evidence>
<dbReference type="SUPFAM" id="SSF56524">
    <property type="entry name" value="Oxidoreductase molybdopterin-binding domain"/>
    <property type="match status" value="1"/>
</dbReference>
<dbReference type="GO" id="GO:0020037">
    <property type="term" value="F:heme binding"/>
    <property type="evidence" value="ECO:0007669"/>
    <property type="project" value="TreeGrafter"/>
</dbReference>
<feature type="non-terminal residue" evidence="2">
    <location>
        <position position="1"/>
    </location>
</feature>
<reference evidence="2" key="1">
    <citation type="journal article" date="2014" name="Front. Microbiol.">
        <title>High frequency of phylogenetically diverse reductive dehalogenase-homologous genes in deep subseafloor sedimentary metagenomes.</title>
        <authorList>
            <person name="Kawai M."/>
            <person name="Futagami T."/>
            <person name="Toyoda A."/>
            <person name="Takaki Y."/>
            <person name="Nishi S."/>
            <person name="Hori S."/>
            <person name="Arai W."/>
            <person name="Tsubouchi T."/>
            <person name="Morono Y."/>
            <person name="Uchiyama I."/>
            <person name="Ito T."/>
            <person name="Fujiyama A."/>
            <person name="Inagaki F."/>
            <person name="Takami H."/>
        </authorList>
    </citation>
    <scope>NUCLEOTIDE SEQUENCE</scope>
    <source>
        <strain evidence="2">Expedition CK06-06</strain>
    </source>
</reference>
<dbReference type="InterPro" id="IPR036374">
    <property type="entry name" value="OxRdtase_Mopterin-bd_sf"/>
</dbReference>